<dbReference type="InterPro" id="IPR034274">
    <property type="entry name" value="ENP1_M14_CPD"/>
</dbReference>
<evidence type="ECO:0000256" key="2">
    <source>
        <dbReference type="ARBA" id="ARBA00005988"/>
    </source>
</evidence>
<protein>
    <recommendedName>
        <fullName evidence="8">Peptidase M14 domain-containing protein</fullName>
    </recommendedName>
</protein>
<comment type="cofactor">
    <cofactor evidence="1">
        <name>Zn(2+)</name>
        <dbReference type="ChEBI" id="CHEBI:29105"/>
    </cofactor>
</comment>
<dbReference type="PROSITE" id="PS52035">
    <property type="entry name" value="PEPTIDASE_M14"/>
    <property type="match status" value="1"/>
</dbReference>
<dbReference type="Pfam" id="PF00246">
    <property type="entry name" value="Peptidase_M14"/>
    <property type="match status" value="1"/>
</dbReference>
<evidence type="ECO:0000256" key="7">
    <source>
        <dbReference type="PROSITE-ProRule" id="PRU01379"/>
    </source>
</evidence>
<evidence type="ECO:0000313" key="10">
    <source>
        <dbReference type="Proteomes" id="UP000316425"/>
    </source>
</evidence>
<dbReference type="EMBL" id="VMHE01000008">
    <property type="protein sequence ID" value="TSJ65655.1"/>
    <property type="molecule type" value="Genomic_DNA"/>
</dbReference>
<evidence type="ECO:0000256" key="5">
    <source>
        <dbReference type="ARBA" id="ARBA00022833"/>
    </source>
</evidence>
<evidence type="ECO:0000256" key="1">
    <source>
        <dbReference type="ARBA" id="ARBA00001947"/>
    </source>
</evidence>
<dbReference type="Proteomes" id="UP000316425">
    <property type="component" value="Unassembled WGS sequence"/>
</dbReference>
<dbReference type="SMART" id="SM00287">
    <property type="entry name" value="SH3b"/>
    <property type="match status" value="5"/>
</dbReference>
<keyword evidence="4" id="KW-0378">Hydrolase</keyword>
<accession>A0A556PMM5</accession>
<dbReference type="AlphaFoldDB" id="A0A556PMM5"/>
<evidence type="ECO:0000256" key="4">
    <source>
        <dbReference type="ARBA" id="ARBA00022801"/>
    </source>
</evidence>
<feature type="active site" description="Proton donor/acceptor" evidence="7">
    <location>
        <position position="1142"/>
    </location>
</feature>
<dbReference type="RefSeq" id="WP_144088480.1">
    <property type="nucleotide sequence ID" value="NZ_VMHE01000008.1"/>
</dbReference>
<reference evidence="9 10" key="1">
    <citation type="submission" date="2019-07" db="EMBL/GenBank/DDBJ databases">
        <title>Allobacillus sp. nov. SKP isolated from shrimp paste of Euphausiacea.</title>
        <authorList>
            <person name="Kanchanasin P."/>
            <person name="Tanasupawat S."/>
            <person name="Shi W."/>
            <person name="Wu L."/>
            <person name="Ma J."/>
        </authorList>
    </citation>
    <scope>NUCLEOTIDE SEQUENCE [LARGE SCALE GENOMIC DNA]</scope>
    <source>
        <strain evidence="9 10">SKP4-8</strain>
    </source>
</reference>
<organism evidence="9 10">
    <name type="scientific">Allobacillus salarius</name>
    <dbReference type="NCBI Taxonomy" id="1955272"/>
    <lineage>
        <taxon>Bacteria</taxon>
        <taxon>Bacillati</taxon>
        <taxon>Bacillota</taxon>
        <taxon>Bacilli</taxon>
        <taxon>Bacillales</taxon>
        <taxon>Bacillaceae</taxon>
        <taxon>Allobacillus</taxon>
    </lineage>
</organism>
<dbReference type="Gene3D" id="3.40.630.10">
    <property type="entry name" value="Zn peptidases"/>
    <property type="match status" value="1"/>
</dbReference>
<keyword evidence="10" id="KW-1185">Reference proteome</keyword>
<dbReference type="PRINTS" id="PR00765">
    <property type="entry name" value="CRBOXYPTASEA"/>
</dbReference>
<gene>
    <name evidence="9" type="ORF">FPQ13_06280</name>
</gene>
<dbReference type="GO" id="GO:0008270">
    <property type="term" value="F:zinc ion binding"/>
    <property type="evidence" value="ECO:0007669"/>
    <property type="project" value="InterPro"/>
</dbReference>
<dbReference type="SMART" id="SM00631">
    <property type="entry name" value="Zn_pept"/>
    <property type="match status" value="1"/>
</dbReference>
<evidence type="ECO:0000313" key="9">
    <source>
        <dbReference type="EMBL" id="TSJ65655.1"/>
    </source>
</evidence>
<evidence type="ECO:0000256" key="3">
    <source>
        <dbReference type="ARBA" id="ARBA00022670"/>
    </source>
</evidence>
<comment type="caution">
    <text evidence="9">The sequence shown here is derived from an EMBL/GenBank/DDBJ whole genome shotgun (WGS) entry which is preliminary data.</text>
</comment>
<proteinExistence type="inferred from homology"/>
<dbReference type="Gene3D" id="2.30.30.40">
    <property type="entry name" value="SH3 Domains"/>
    <property type="match status" value="9"/>
</dbReference>
<dbReference type="GO" id="GO:0006508">
    <property type="term" value="P:proteolysis"/>
    <property type="evidence" value="ECO:0007669"/>
    <property type="project" value="UniProtKB-KW"/>
</dbReference>
<keyword evidence="6" id="KW-0482">Metalloprotease</keyword>
<evidence type="ECO:0000256" key="6">
    <source>
        <dbReference type="ARBA" id="ARBA00023049"/>
    </source>
</evidence>
<evidence type="ECO:0000259" key="8">
    <source>
        <dbReference type="PROSITE" id="PS52035"/>
    </source>
</evidence>
<dbReference type="GO" id="GO:0005615">
    <property type="term" value="C:extracellular space"/>
    <property type="evidence" value="ECO:0007669"/>
    <property type="project" value="TreeGrafter"/>
</dbReference>
<sequence>MSKRIKYLISFIVLISLGISLAMNISAEELDYVPAVTIQDENPVYGEKNIDGTVLETLKKGTIIQVSQEDENWYKLQVTDKEAGSNQFIHTNNIELAIVDSNEEQGLSINDINVYDKPSSKGAFLNEIATGNLLTYKKFVTGWVQVEVEVNDQLTKGYVESDLINKIVNEVESAVTTDQTIVYNNPSEGSQKIDTFSKGKLLNYLVLDNGWYATSINGTYGFFKGSTIQESESNPVQKSGIALKQPTKVYSQPNTNSDAVKDYASGSKLVYRTFIDGWYEATVYVGGIKYTGYIDARDVIEPTTEVEKLQGVALKDQVNVYKGPSHGSGVHKSYQKGSILKYETFSDEWYKAYVYVGGKKKVGYIAKSDVVEPTESPKQYSGIATKEPTLVYHQATKNSKALKAYSAGSKLIYNSYIDGWYQASVYINGQKQTGYISSKDVQGLPSKVEKLSGVAVNSKVHVYQGPTKDASVHKSYLKGSILKYETFSDGWYRAFVYVNGKRKTGYIAKTDVIEPTTNPKTLNGIAIKHPTKVYAKANKNVKQLKSYRAGSNLKYETFIDGWYKATIYLNGKKRTGYIHANDVYQPTDSKKLEGVAVKAPVHVYEGPTRASKARKSYSKGSILKYRTFMEGWYQATIYKNGKKETGYIASSDVEQPTDNPKSLEGISLNQKTHVYSTPSKNSKPLKSYHAGSLLKYETYINNWYRATVYVNGKKRTGYIYSADVETPKADGKITSGIAKRYHTKVYSGPNNNTKTLKNYREGSVLKFKPYLNDWYKATVYINGKANTGYINKKDILLDGAKQTTQKGFAAKPNVYVYNGLSKKSTKLKGYSLNSQLTFKTYTDNWYEATVYVNGKPKTGYISKSDIIDNQIKPRSFVNPKQVYSYRDMVTDINQLEQHYSGLINTEVIGKSVEGRNIYLVKLGYGDTKITINAAHHAREWLTTNLVMNQIDQYSQAFAKGSKYNGYNVRDLLSKVTIYYVPMVNPDGVTLNQFGPSGFSNYSQLIRMNSGSKDFKAWKANSRGVDLNRQYPAGWNTIRNLEYSPGPERFKGLRPLSEPEVIAVANLAKKHNFKTHVAYHSSGEVLYWAYNAAGSLRLTSRKIANQISNQTGYWMIPQQSNPSGGGYTDWVIDSLKTPGFTPEISPHVGPRPVPISNFDRIWNQNKSIGLMLAEEAYNNRNKR</sequence>
<comment type="similarity">
    <text evidence="2 7">Belongs to the peptidase M14 family.</text>
</comment>
<dbReference type="CDD" id="cd06229">
    <property type="entry name" value="M14_Endopeptidase_I"/>
    <property type="match status" value="1"/>
</dbReference>
<feature type="domain" description="Peptidase M14" evidence="8">
    <location>
        <begin position="881"/>
        <end position="1175"/>
    </location>
</feature>
<dbReference type="SUPFAM" id="SSF53187">
    <property type="entry name" value="Zn-dependent exopeptidases"/>
    <property type="match status" value="1"/>
</dbReference>
<dbReference type="InterPro" id="IPR003646">
    <property type="entry name" value="SH3-like_bac-type"/>
</dbReference>
<dbReference type="PANTHER" id="PTHR11705">
    <property type="entry name" value="PROTEASE FAMILY M14 CARBOXYPEPTIDASE A,B"/>
    <property type="match status" value="1"/>
</dbReference>
<dbReference type="OrthoDB" id="9802862at2"/>
<keyword evidence="5" id="KW-0862">Zinc</keyword>
<dbReference type="GO" id="GO:0004181">
    <property type="term" value="F:metallocarboxypeptidase activity"/>
    <property type="evidence" value="ECO:0007669"/>
    <property type="project" value="InterPro"/>
</dbReference>
<dbReference type="PANTHER" id="PTHR11705:SF143">
    <property type="entry name" value="SLL0236 PROTEIN"/>
    <property type="match status" value="1"/>
</dbReference>
<keyword evidence="3" id="KW-0645">Protease</keyword>
<dbReference type="InterPro" id="IPR000834">
    <property type="entry name" value="Peptidase_M14"/>
</dbReference>
<name>A0A556PMM5_9BACI</name>